<accession>D1PXR6</accession>
<dbReference type="InterPro" id="IPR017969">
    <property type="entry name" value="Heavy-metal-associated_CS"/>
</dbReference>
<dbReference type="HOGENOM" id="CLU_134973_10_4_10"/>
<dbReference type="Gene3D" id="3.30.70.100">
    <property type="match status" value="1"/>
</dbReference>
<dbReference type="GO" id="GO:0046872">
    <property type="term" value="F:metal ion binding"/>
    <property type="evidence" value="ECO:0007669"/>
    <property type="project" value="UniProtKB-KW"/>
</dbReference>
<keyword evidence="1" id="KW-0479">Metal-binding</keyword>
<evidence type="ECO:0000259" key="2">
    <source>
        <dbReference type="PROSITE" id="PS50846"/>
    </source>
</evidence>
<dbReference type="PROSITE" id="PS50846">
    <property type="entry name" value="HMA_2"/>
    <property type="match status" value="1"/>
</dbReference>
<protein>
    <submittedName>
        <fullName evidence="3">Heavy metal-associated domain protein</fullName>
        <ecNumber evidence="3">3.6.3.4</ecNumber>
    </submittedName>
</protein>
<dbReference type="AlphaFoldDB" id="D1PXR6"/>
<dbReference type="InterPro" id="IPR006121">
    <property type="entry name" value="HMA_dom"/>
</dbReference>
<comment type="caution">
    <text evidence="3">The sequence shown here is derived from an EMBL/GenBank/DDBJ whole genome shotgun (WGS) entry which is preliminary data.</text>
</comment>
<sequence length="74" mass="8332">MKKMKKTKTFSITGMKCEHCRTNVDNTLRNLDGVCHVEVSLAHNNVTVEYDDSVVTPEQMKEAVANVGPYEMTL</sequence>
<dbReference type="SUPFAM" id="SSF55008">
    <property type="entry name" value="HMA, heavy metal-associated domain"/>
    <property type="match status" value="1"/>
</dbReference>
<dbReference type="CDD" id="cd00371">
    <property type="entry name" value="HMA"/>
    <property type="match status" value="1"/>
</dbReference>
<organism evidence="3 4">
    <name type="scientific">Hallella bergensis DSM 17361</name>
    <dbReference type="NCBI Taxonomy" id="585502"/>
    <lineage>
        <taxon>Bacteria</taxon>
        <taxon>Pseudomonadati</taxon>
        <taxon>Bacteroidota</taxon>
        <taxon>Bacteroidia</taxon>
        <taxon>Bacteroidales</taxon>
        <taxon>Prevotellaceae</taxon>
        <taxon>Hallella</taxon>
    </lineage>
</organism>
<evidence type="ECO:0000256" key="1">
    <source>
        <dbReference type="ARBA" id="ARBA00022723"/>
    </source>
</evidence>
<dbReference type="eggNOG" id="COG2608">
    <property type="taxonomic scope" value="Bacteria"/>
</dbReference>
<dbReference type="EC" id="3.6.3.4" evidence="3"/>
<dbReference type="Pfam" id="PF00403">
    <property type="entry name" value="HMA"/>
    <property type="match status" value="1"/>
</dbReference>
<dbReference type="PROSITE" id="PS01047">
    <property type="entry name" value="HMA_1"/>
    <property type="match status" value="1"/>
</dbReference>
<gene>
    <name evidence="3" type="ORF">HMPREF0645_1751</name>
</gene>
<dbReference type="PANTHER" id="PTHR46594:SF4">
    <property type="entry name" value="P-TYPE CATION-TRANSPORTING ATPASE"/>
    <property type="match status" value="1"/>
</dbReference>
<dbReference type="PANTHER" id="PTHR46594">
    <property type="entry name" value="P-TYPE CATION-TRANSPORTING ATPASE"/>
    <property type="match status" value="1"/>
</dbReference>
<keyword evidence="3" id="KW-0378">Hydrolase</keyword>
<name>D1PXR6_9BACT</name>
<keyword evidence="4" id="KW-1185">Reference proteome</keyword>
<dbReference type="FunFam" id="3.30.70.100:FF:000001">
    <property type="entry name" value="ATPase copper transporting beta"/>
    <property type="match status" value="1"/>
</dbReference>
<evidence type="ECO:0000313" key="3">
    <source>
        <dbReference type="EMBL" id="EFA43890.1"/>
    </source>
</evidence>
<dbReference type="Proteomes" id="UP000003160">
    <property type="component" value="Unassembled WGS sequence"/>
</dbReference>
<evidence type="ECO:0000313" key="4">
    <source>
        <dbReference type="Proteomes" id="UP000003160"/>
    </source>
</evidence>
<proteinExistence type="predicted"/>
<dbReference type="GO" id="GO:0016787">
    <property type="term" value="F:hydrolase activity"/>
    <property type="evidence" value="ECO:0007669"/>
    <property type="project" value="UniProtKB-KW"/>
</dbReference>
<dbReference type="EMBL" id="ACKS01000071">
    <property type="protein sequence ID" value="EFA43890.1"/>
    <property type="molecule type" value="Genomic_DNA"/>
</dbReference>
<feature type="domain" description="HMA" evidence="2">
    <location>
        <begin position="6"/>
        <end position="72"/>
    </location>
</feature>
<reference evidence="3 4" key="1">
    <citation type="submission" date="2009-10" db="EMBL/GenBank/DDBJ databases">
        <authorList>
            <person name="Qin X."/>
            <person name="Bachman B."/>
            <person name="Battles P."/>
            <person name="Bell A."/>
            <person name="Bess C."/>
            <person name="Bickham C."/>
            <person name="Chaboub L."/>
            <person name="Chen D."/>
            <person name="Coyle M."/>
            <person name="Deiros D.R."/>
            <person name="Dinh H."/>
            <person name="Forbes L."/>
            <person name="Fowler G."/>
            <person name="Francisco L."/>
            <person name="Fu Q."/>
            <person name="Gubbala S."/>
            <person name="Hale W."/>
            <person name="Han Y."/>
            <person name="Hemphill L."/>
            <person name="Highlander S.K."/>
            <person name="Hirani K."/>
            <person name="Hogues M."/>
            <person name="Jackson L."/>
            <person name="Jakkamsetti A."/>
            <person name="Javaid M."/>
            <person name="Jiang H."/>
            <person name="Korchina V."/>
            <person name="Kovar C."/>
            <person name="Lara F."/>
            <person name="Lee S."/>
            <person name="Mata R."/>
            <person name="Mathew T."/>
            <person name="Moen C."/>
            <person name="Morales K."/>
            <person name="Munidasa M."/>
            <person name="Nazareth L."/>
            <person name="Ngo R."/>
            <person name="Nguyen L."/>
            <person name="Okwuonu G."/>
            <person name="Ongeri F."/>
            <person name="Patil S."/>
            <person name="Petrosino J."/>
            <person name="Pham C."/>
            <person name="Pham P."/>
            <person name="Pu L.-L."/>
            <person name="Puazo M."/>
            <person name="Raj R."/>
            <person name="Reid J."/>
            <person name="Rouhana J."/>
            <person name="Saada N."/>
            <person name="Shang Y."/>
            <person name="Simmons D."/>
            <person name="Thornton R."/>
            <person name="Warren J."/>
            <person name="Weissenberger G."/>
            <person name="Zhang J."/>
            <person name="Zhang L."/>
            <person name="Zhou C."/>
            <person name="Zhu D."/>
            <person name="Muzny D."/>
            <person name="Worley K."/>
            <person name="Gibbs R."/>
        </authorList>
    </citation>
    <scope>NUCLEOTIDE SEQUENCE [LARGE SCALE GENOMIC DNA]</scope>
    <source>
        <strain evidence="3 4">DSM 17361</strain>
    </source>
</reference>
<dbReference type="InterPro" id="IPR036163">
    <property type="entry name" value="HMA_dom_sf"/>
</dbReference>